<feature type="transmembrane region" description="Helical" evidence="8">
    <location>
        <begin position="384"/>
        <end position="406"/>
    </location>
</feature>
<comment type="similarity">
    <text evidence="6">Belongs to the ABC-4 integral membrane protein family.</text>
</comment>
<feature type="region of interest" description="Disordered" evidence="7">
    <location>
        <begin position="139"/>
        <end position="176"/>
    </location>
</feature>
<evidence type="ECO:0000256" key="6">
    <source>
        <dbReference type="ARBA" id="ARBA00038076"/>
    </source>
</evidence>
<dbReference type="InterPro" id="IPR003838">
    <property type="entry name" value="ABC3_permease_C"/>
</dbReference>
<dbReference type="Pfam" id="PF02687">
    <property type="entry name" value="FtsX"/>
    <property type="match status" value="1"/>
</dbReference>
<dbReference type="PANTHER" id="PTHR30572:SF4">
    <property type="entry name" value="ABC TRANSPORTER PERMEASE YTRF"/>
    <property type="match status" value="1"/>
</dbReference>
<keyword evidence="3 8" id="KW-0812">Transmembrane</keyword>
<dbReference type="RefSeq" id="WP_215118994.1">
    <property type="nucleotide sequence ID" value="NZ_CBDRKV010000005.1"/>
</dbReference>
<dbReference type="EMBL" id="CP075896">
    <property type="protein sequence ID" value="QWB23394.1"/>
    <property type="molecule type" value="Genomic_DNA"/>
</dbReference>
<dbReference type="InterPro" id="IPR050250">
    <property type="entry name" value="Macrolide_Exporter_MacB"/>
</dbReference>
<feature type="domain" description="MacB-like periplasmic core" evidence="10">
    <location>
        <begin position="183"/>
        <end position="301"/>
    </location>
</feature>
<evidence type="ECO:0000256" key="8">
    <source>
        <dbReference type="SAM" id="Phobius"/>
    </source>
</evidence>
<evidence type="ECO:0000256" key="2">
    <source>
        <dbReference type="ARBA" id="ARBA00022475"/>
    </source>
</evidence>
<feature type="transmembrane region" description="Helical" evidence="8">
    <location>
        <begin position="449"/>
        <end position="471"/>
    </location>
</feature>
<evidence type="ECO:0000256" key="1">
    <source>
        <dbReference type="ARBA" id="ARBA00004651"/>
    </source>
</evidence>
<evidence type="ECO:0000256" key="5">
    <source>
        <dbReference type="ARBA" id="ARBA00023136"/>
    </source>
</evidence>
<evidence type="ECO:0000313" key="11">
    <source>
        <dbReference type="EMBL" id="QWB23394.1"/>
    </source>
</evidence>
<sequence length="489" mass="49437">MFFTYLRRELRRRRKAALVVASGLALGIALVIVVTSVSAGMSKAQDKVLQSLYGLGTDMTVTKAAAPPGSGSERPRFRFDAQDDDSGGEQSSDRVMVQGLQTLAGSTVGKVDAQSGVADAVGGLSLQVVKVSGEFTRGRFQQGESGGQEGGGQEGGRGGGLGGAQPSPQGRVEGGGADFDVNSYSVYGTDVTKPALGPLTSSKITSGRTFKTSETDAKVAVADAAYAKEKKLKAGSTVTVKGTKFQVVGIATADSGDAAANLYIPLRRAQTLADAKDKVTTIYVKATDSQRIDSVKAALQKNISGTTVTTSADLADTVSGSLSTASSLAASVGKWLSVVVLVAAFLVAGLLTSSAVSRRVREFGTLKALGWKSGRVTRQVVGEAVVNGLVGGVLGIALGLAGAYAVTAVSPTLQAQLGSGGGEGLRGGFGGPGRQAATKTLDVALTAPVALTTIALAVGLAVAGGLIAGAFGGWRASRLRPADALRRVE</sequence>
<evidence type="ECO:0000259" key="10">
    <source>
        <dbReference type="Pfam" id="PF12704"/>
    </source>
</evidence>
<evidence type="ECO:0000259" key="9">
    <source>
        <dbReference type="Pfam" id="PF02687"/>
    </source>
</evidence>
<evidence type="ECO:0000256" key="3">
    <source>
        <dbReference type="ARBA" id="ARBA00022692"/>
    </source>
</evidence>
<dbReference type="Proteomes" id="UP000679629">
    <property type="component" value="Chromosome"/>
</dbReference>
<dbReference type="InterPro" id="IPR025857">
    <property type="entry name" value="MacB_PCD"/>
</dbReference>
<protein>
    <submittedName>
        <fullName evidence="11">ABC transporter permease</fullName>
    </submittedName>
</protein>
<keyword evidence="5 8" id="KW-0472">Membrane</keyword>
<organism evidence="11 12">
    <name type="scientific">Streptomyces koelreuteriae</name>
    <dbReference type="NCBI Taxonomy" id="2838015"/>
    <lineage>
        <taxon>Bacteria</taxon>
        <taxon>Bacillati</taxon>
        <taxon>Actinomycetota</taxon>
        <taxon>Actinomycetes</taxon>
        <taxon>Kitasatosporales</taxon>
        <taxon>Streptomycetaceae</taxon>
        <taxon>Streptomyces</taxon>
    </lineage>
</organism>
<dbReference type="PANTHER" id="PTHR30572">
    <property type="entry name" value="MEMBRANE COMPONENT OF TRANSPORTER-RELATED"/>
    <property type="match status" value="1"/>
</dbReference>
<reference evidence="12" key="1">
    <citation type="submission" date="2021-05" db="EMBL/GenBank/DDBJ databases">
        <title>Direct Submission.</title>
        <authorList>
            <person name="Li K."/>
            <person name="Gao J."/>
        </authorList>
    </citation>
    <scope>NUCLEOTIDE SEQUENCE [LARGE SCALE GENOMIC DNA]</scope>
    <source>
        <strain evidence="12">MG62</strain>
    </source>
</reference>
<name>A0ABX8FQT2_9ACTN</name>
<keyword evidence="2" id="KW-1003">Cell membrane</keyword>
<feature type="transmembrane region" description="Helical" evidence="8">
    <location>
        <begin position="335"/>
        <end position="357"/>
    </location>
</feature>
<evidence type="ECO:0000256" key="7">
    <source>
        <dbReference type="SAM" id="MobiDB-lite"/>
    </source>
</evidence>
<feature type="compositionally biased region" description="Gly residues" evidence="7">
    <location>
        <begin position="144"/>
        <end position="163"/>
    </location>
</feature>
<keyword evidence="4 8" id="KW-1133">Transmembrane helix</keyword>
<evidence type="ECO:0000313" key="12">
    <source>
        <dbReference type="Proteomes" id="UP000679629"/>
    </source>
</evidence>
<feature type="domain" description="ABC3 transporter permease C-terminal" evidence="9">
    <location>
        <begin position="336"/>
        <end position="468"/>
    </location>
</feature>
<proteinExistence type="inferred from homology"/>
<keyword evidence="12" id="KW-1185">Reference proteome</keyword>
<accession>A0ABX8FQT2</accession>
<gene>
    <name evidence="11" type="ORF">KJK29_12700</name>
</gene>
<comment type="subcellular location">
    <subcellularLocation>
        <location evidence="1">Cell membrane</location>
        <topology evidence="1">Multi-pass membrane protein</topology>
    </subcellularLocation>
</comment>
<dbReference type="Pfam" id="PF12704">
    <property type="entry name" value="MacB_PCD"/>
    <property type="match status" value="1"/>
</dbReference>
<evidence type="ECO:0000256" key="4">
    <source>
        <dbReference type="ARBA" id="ARBA00022989"/>
    </source>
</evidence>
<feature type="region of interest" description="Disordered" evidence="7">
    <location>
        <begin position="63"/>
        <end position="92"/>
    </location>
</feature>